<feature type="transmembrane region" description="Helical" evidence="1">
    <location>
        <begin position="155"/>
        <end position="179"/>
    </location>
</feature>
<feature type="transmembrane region" description="Helical" evidence="1">
    <location>
        <begin position="76"/>
        <end position="96"/>
    </location>
</feature>
<gene>
    <name evidence="2" type="ORF">SAMN02910293_01129</name>
</gene>
<name>A0A1G6BP19_9STRE</name>
<keyword evidence="1" id="KW-0472">Membrane</keyword>
<dbReference type="EMBL" id="FMXP01000013">
    <property type="protein sequence ID" value="SDB22360.1"/>
    <property type="molecule type" value="Genomic_DNA"/>
</dbReference>
<reference evidence="2 3" key="1">
    <citation type="submission" date="2016-10" db="EMBL/GenBank/DDBJ databases">
        <authorList>
            <person name="de Groot N.N."/>
        </authorList>
    </citation>
    <scope>NUCLEOTIDE SEQUENCE [LARGE SCALE GENOMIC DNA]</scope>
    <source>
        <strain evidence="2 3">A-4</strain>
    </source>
</reference>
<dbReference type="AlphaFoldDB" id="A0A1G6BP19"/>
<evidence type="ECO:0000256" key="1">
    <source>
        <dbReference type="SAM" id="Phobius"/>
    </source>
</evidence>
<evidence type="ECO:0000313" key="3">
    <source>
        <dbReference type="Proteomes" id="UP000182508"/>
    </source>
</evidence>
<protein>
    <submittedName>
        <fullName evidence="2">Uncharacterized protein</fullName>
    </submittedName>
</protein>
<keyword evidence="1" id="KW-1133">Transmembrane helix</keyword>
<evidence type="ECO:0000313" key="2">
    <source>
        <dbReference type="EMBL" id="SDB22360.1"/>
    </source>
</evidence>
<sequence>MAESFDYVEFARDFESVNGRPPTSEELKEAQTLVGRYVHLSEKYSPLDELEEAQVGLYKPSFGDRLKAVFSFLGRGLFKAIFLIIQTPIYLTLFFFNYIKSAVAVMIMFFVTKMAMFVIVNAFMEHFNISRLSQASGLLGFVGKFVMTYDLQPNFWAYPAVDIIVIQLFIIIFALLLTFSKVEST</sequence>
<keyword evidence="1" id="KW-0812">Transmembrane</keyword>
<dbReference type="STRING" id="439219.SAMN02910293_01129"/>
<dbReference type="Proteomes" id="UP000182508">
    <property type="component" value="Unassembled WGS sequence"/>
</dbReference>
<proteinExistence type="predicted"/>
<dbReference type="RefSeq" id="WP_074485971.1">
    <property type="nucleotide sequence ID" value="NZ_FMXP01000013.1"/>
</dbReference>
<accession>A0A1G6BP19</accession>
<feature type="transmembrane region" description="Helical" evidence="1">
    <location>
        <begin position="102"/>
        <end position="120"/>
    </location>
</feature>
<organism evidence="2 3">
    <name type="scientific">Streptococcus henryi</name>
    <dbReference type="NCBI Taxonomy" id="439219"/>
    <lineage>
        <taxon>Bacteria</taxon>
        <taxon>Bacillati</taxon>
        <taxon>Bacillota</taxon>
        <taxon>Bacilli</taxon>
        <taxon>Lactobacillales</taxon>
        <taxon>Streptococcaceae</taxon>
        <taxon>Streptococcus</taxon>
    </lineage>
</organism>
<keyword evidence="3" id="KW-1185">Reference proteome</keyword>